<evidence type="ECO:0000256" key="2">
    <source>
        <dbReference type="ARBA" id="ARBA00023125"/>
    </source>
</evidence>
<dbReference type="SUPFAM" id="SSF46689">
    <property type="entry name" value="Homeodomain-like"/>
    <property type="match status" value="2"/>
</dbReference>
<evidence type="ECO:0000313" key="6">
    <source>
        <dbReference type="EMBL" id="MDR6585313.1"/>
    </source>
</evidence>
<dbReference type="PROSITE" id="PS00041">
    <property type="entry name" value="HTH_ARAC_FAMILY_1"/>
    <property type="match status" value="1"/>
</dbReference>
<keyword evidence="2" id="KW-0238">DNA-binding</keyword>
<name>A0ABU1PIZ4_9BURK</name>
<dbReference type="EMBL" id="JAVDSJ010000004">
    <property type="protein sequence ID" value="MDR6585313.1"/>
    <property type="molecule type" value="Genomic_DNA"/>
</dbReference>
<dbReference type="Pfam" id="PF12852">
    <property type="entry name" value="Cupin_6"/>
    <property type="match status" value="1"/>
</dbReference>
<evidence type="ECO:0000313" key="7">
    <source>
        <dbReference type="Proteomes" id="UP001260715"/>
    </source>
</evidence>
<keyword evidence="3" id="KW-0010">Activator</keyword>
<evidence type="ECO:0000259" key="5">
    <source>
        <dbReference type="PROSITE" id="PS01124"/>
    </source>
</evidence>
<evidence type="ECO:0000256" key="3">
    <source>
        <dbReference type="ARBA" id="ARBA00023159"/>
    </source>
</evidence>
<dbReference type="SUPFAM" id="SSF51215">
    <property type="entry name" value="Regulatory protein AraC"/>
    <property type="match status" value="1"/>
</dbReference>
<proteinExistence type="predicted"/>
<keyword evidence="4" id="KW-0804">Transcription</keyword>
<dbReference type="PROSITE" id="PS01124">
    <property type="entry name" value="HTH_ARAC_FAMILY_2"/>
    <property type="match status" value="1"/>
</dbReference>
<comment type="caution">
    <text evidence="6">The sequence shown here is derived from an EMBL/GenBank/DDBJ whole genome shotgun (WGS) entry which is preliminary data.</text>
</comment>
<dbReference type="PRINTS" id="PR00032">
    <property type="entry name" value="HTHARAC"/>
</dbReference>
<dbReference type="PANTHER" id="PTHR46796">
    <property type="entry name" value="HTH-TYPE TRANSCRIPTIONAL ACTIVATOR RHAS-RELATED"/>
    <property type="match status" value="1"/>
</dbReference>
<evidence type="ECO:0000256" key="1">
    <source>
        <dbReference type="ARBA" id="ARBA00023015"/>
    </source>
</evidence>
<dbReference type="Proteomes" id="UP001260715">
    <property type="component" value="Unassembled WGS sequence"/>
</dbReference>
<evidence type="ECO:0000256" key="4">
    <source>
        <dbReference type="ARBA" id="ARBA00023163"/>
    </source>
</evidence>
<dbReference type="InterPro" id="IPR018062">
    <property type="entry name" value="HTH_AraC-typ_CS"/>
</dbReference>
<dbReference type="InterPro" id="IPR009057">
    <property type="entry name" value="Homeodomain-like_sf"/>
</dbReference>
<reference evidence="6 7" key="1">
    <citation type="submission" date="2023-07" db="EMBL/GenBank/DDBJ databases">
        <title>Sorghum-associated microbial communities from plants grown in Nebraska, USA.</title>
        <authorList>
            <person name="Schachtman D."/>
        </authorList>
    </citation>
    <scope>NUCLEOTIDE SEQUENCE [LARGE SCALE GENOMIC DNA]</scope>
    <source>
        <strain evidence="6 7">596</strain>
    </source>
</reference>
<dbReference type="RefSeq" id="WP_233207599.1">
    <property type="nucleotide sequence ID" value="NZ_JAVDSJ010000004.1"/>
</dbReference>
<keyword evidence="7" id="KW-1185">Reference proteome</keyword>
<organism evidence="6 7">
    <name type="scientific">Herbaspirillum frisingense</name>
    <dbReference type="NCBI Taxonomy" id="92645"/>
    <lineage>
        <taxon>Bacteria</taxon>
        <taxon>Pseudomonadati</taxon>
        <taxon>Pseudomonadota</taxon>
        <taxon>Betaproteobacteria</taxon>
        <taxon>Burkholderiales</taxon>
        <taxon>Oxalobacteraceae</taxon>
        <taxon>Herbaspirillum</taxon>
    </lineage>
</organism>
<dbReference type="InterPro" id="IPR037923">
    <property type="entry name" value="HTH-like"/>
</dbReference>
<dbReference type="SMART" id="SM00342">
    <property type="entry name" value="HTH_ARAC"/>
    <property type="match status" value="1"/>
</dbReference>
<dbReference type="PANTHER" id="PTHR46796:SF7">
    <property type="entry name" value="ARAC FAMILY TRANSCRIPTIONAL REGULATOR"/>
    <property type="match status" value="1"/>
</dbReference>
<dbReference type="InterPro" id="IPR020449">
    <property type="entry name" value="Tscrpt_reg_AraC-type_HTH"/>
</dbReference>
<keyword evidence="1" id="KW-0805">Transcription regulation</keyword>
<feature type="domain" description="HTH araC/xylS-type" evidence="5">
    <location>
        <begin position="251"/>
        <end position="349"/>
    </location>
</feature>
<sequence>MTIRPNLSDIPETLAGFRPAPAVRQPHQADPGDALTEILLGLRLDGVEYARYVLHEPWAVAFRARREATFHFVAQGSCWMQVGQDDWLQLNAGDAVLLPRGSLHALASTPGLPTVEIGKLARKALAENLFLVDDSAPGLAEVDRASAEAVTAAPSHVLFSGTLRFNLDPLHPLLMMMPEAMRACDLAQRDPAVLALLDAMEREVVLNRIGACGILARLADVLAASIIRGWVECACTDASGWIAAVRCPQIGRVLAAVHQHPERDWSVAELASLMGASRSSFIEKFSSAVGETPAKYVARVKMFQARHWIARDGLRVAVVAERLGYDSEASFSRAFKRIIGHPPSQARLG</sequence>
<dbReference type="Gene3D" id="1.10.10.60">
    <property type="entry name" value="Homeodomain-like"/>
    <property type="match status" value="1"/>
</dbReference>
<dbReference type="Pfam" id="PF12833">
    <property type="entry name" value="HTH_18"/>
    <property type="match status" value="1"/>
</dbReference>
<dbReference type="InterPro" id="IPR050204">
    <property type="entry name" value="AraC_XylS_family_regulators"/>
</dbReference>
<protein>
    <submittedName>
        <fullName evidence="6">AraC-like DNA-binding protein</fullName>
    </submittedName>
</protein>
<dbReference type="InterPro" id="IPR018060">
    <property type="entry name" value="HTH_AraC"/>
</dbReference>
<dbReference type="InterPro" id="IPR032783">
    <property type="entry name" value="AraC_lig"/>
</dbReference>
<accession>A0ABU1PIZ4</accession>
<gene>
    <name evidence="6" type="ORF">J2W50_003529</name>
</gene>